<dbReference type="HOGENOM" id="CLU_544748_0_0_9"/>
<keyword evidence="2" id="KW-0812">Transmembrane</keyword>
<dbReference type="Proteomes" id="UP000016511">
    <property type="component" value="Unassembled WGS sequence"/>
</dbReference>
<dbReference type="EMBL" id="AWSJ01000299">
    <property type="protein sequence ID" value="ERI07016.1"/>
    <property type="molecule type" value="Genomic_DNA"/>
</dbReference>
<dbReference type="InterPro" id="IPR025436">
    <property type="entry name" value="DUF4179"/>
</dbReference>
<name>U1Y843_ANEAE</name>
<dbReference type="Pfam" id="PF13786">
    <property type="entry name" value="DUF4179"/>
    <property type="match status" value="1"/>
</dbReference>
<feature type="domain" description="DUF4179" evidence="3">
    <location>
        <begin position="62"/>
        <end position="157"/>
    </location>
</feature>
<feature type="transmembrane region" description="Helical" evidence="2">
    <location>
        <begin position="65"/>
        <end position="86"/>
    </location>
</feature>
<evidence type="ECO:0000313" key="4">
    <source>
        <dbReference type="EMBL" id="ERI07016.1"/>
    </source>
</evidence>
<dbReference type="STRING" id="649747.HMPREF0083_04913"/>
<dbReference type="PATRIC" id="fig|649747.3.peg.4423"/>
<protein>
    <recommendedName>
        <fullName evidence="3">DUF4179 domain-containing protein</fullName>
    </recommendedName>
</protein>
<evidence type="ECO:0000256" key="2">
    <source>
        <dbReference type="SAM" id="Phobius"/>
    </source>
</evidence>
<accession>U1Y843</accession>
<dbReference type="AlphaFoldDB" id="U1Y843"/>
<proteinExistence type="predicted"/>
<feature type="region of interest" description="Disordered" evidence="1">
    <location>
        <begin position="164"/>
        <end position="190"/>
    </location>
</feature>
<organism evidence="4 5">
    <name type="scientific">Aneurinibacillus aneurinilyticus ATCC 12856</name>
    <dbReference type="NCBI Taxonomy" id="649747"/>
    <lineage>
        <taxon>Bacteria</taxon>
        <taxon>Bacillati</taxon>
        <taxon>Bacillota</taxon>
        <taxon>Bacilli</taxon>
        <taxon>Bacillales</taxon>
        <taxon>Paenibacillaceae</taxon>
        <taxon>Aneurinibacillus group</taxon>
        <taxon>Aneurinibacillus</taxon>
    </lineage>
</organism>
<evidence type="ECO:0000313" key="5">
    <source>
        <dbReference type="Proteomes" id="UP000016511"/>
    </source>
</evidence>
<evidence type="ECO:0000259" key="3">
    <source>
        <dbReference type="Pfam" id="PF13786"/>
    </source>
</evidence>
<sequence length="500" mass="56740">MPVNRQDKQITANVEQAFQSIAVPQSLLDFVDQVPDLYDQQQIHKSGSSQPNVERKSTIPRKRMILRRIAGGCAAGLVIFIGSVLYSPSFAAYTKNIPGLTTPVEWLQQTAKNIGIQNAKEHGYTPIHPVSMNKEGRIFTIDNIYLEDDRLRFTLAVQGPKGATQKFGADPADFPDATGSGDAEKPKKISDTEEVQITQYRFGLPQKQLEEFLIKKPTKLTFRIGGIYESFIMTVPFDQTRLKAGEETTVDADLGLQQKDPAIEYAAVKSFSIDPTRIKVNLDIKLKPSYQIDFRRGLEEDWPYLTDEQGKKYVLNRDSFPYQSGLYDSSSGTVSLDFIPSVYFDKQPKQLTLHLKKVWLTETKASETVKISTVHFPQTIRTYGKTYTLTSAKRQDGSWIFDVKKPAHSLSNTSAGITFEWPPEVRQQMEENKEWKNEIKGKKHIFNNDGCITPKYTLNPYKEIPGQFELTVVAPKQDTYTLNVRRYADEIPLDIHIPLK</sequence>
<evidence type="ECO:0000256" key="1">
    <source>
        <dbReference type="SAM" id="MobiDB-lite"/>
    </source>
</evidence>
<keyword evidence="2" id="KW-0472">Membrane</keyword>
<gene>
    <name evidence="4" type="ORF">HMPREF0083_04913</name>
</gene>
<keyword evidence="2" id="KW-1133">Transmembrane helix</keyword>
<dbReference type="eggNOG" id="ENOG5033AE9">
    <property type="taxonomic scope" value="Bacteria"/>
</dbReference>
<keyword evidence="5" id="KW-1185">Reference proteome</keyword>
<comment type="caution">
    <text evidence="4">The sequence shown here is derived from an EMBL/GenBank/DDBJ whole genome shotgun (WGS) entry which is preliminary data.</text>
</comment>
<reference evidence="4 5" key="1">
    <citation type="submission" date="2013-08" db="EMBL/GenBank/DDBJ databases">
        <authorList>
            <person name="Weinstock G."/>
            <person name="Sodergren E."/>
            <person name="Wylie T."/>
            <person name="Fulton L."/>
            <person name="Fulton R."/>
            <person name="Fronick C."/>
            <person name="O'Laughlin M."/>
            <person name="Godfrey J."/>
            <person name="Miner T."/>
            <person name="Herter B."/>
            <person name="Appelbaum E."/>
            <person name="Cordes M."/>
            <person name="Lek S."/>
            <person name="Wollam A."/>
            <person name="Pepin K.H."/>
            <person name="Palsikar V.B."/>
            <person name="Mitreva M."/>
            <person name="Wilson R.K."/>
        </authorList>
    </citation>
    <scope>NUCLEOTIDE SEQUENCE [LARGE SCALE GENOMIC DNA]</scope>
    <source>
        <strain evidence="4 5">ATCC 12856</strain>
    </source>
</reference>